<keyword evidence="2" id="KW-0067">ATP-binding</keyword>
<dbReference type="InterPro" id="IPR036388">
    <property type="entry name" value="WH-like_DNA-bd_sf"/>
</dbReference>
<gene>
    <name evidence="4" type="ORF">SAMN04487893_10715</name>
</gene>
<dbReference type="EMBL" id="FORU01000007">
    <property type="protein sequence ID" value="SFJ40144.1"/>
    <property type="molecule type" value="Genomic_DNA"/>
</dbReference>
<dbReference type="PANTHER" id="PTHR13504:SF33">
    <property type="entry name" value="FIC FAMILY PROTEIN"/>
    <property type="match status" value="1"/>
</dbReference>
<evidence type="ECO:0000313" key="4">
    <source>
        <dbReference type="EMBL" id="SFJ40144.1"/>
    </source>
</evidence>
<dbReference type="STRING" id="1150112.SAMN04487893_10715"/>
<feature type="active site" evidence="1">
    <location>
        <position position="206"/>
    </location>
</feature>
<dbReference type="GO" id="GO:0005524">
    <property type="term" value="F:ATP binding"/>
    <property type="evidence" value="ECO:0007669"/>
    <property type="project" value="UniProtKB-KW"/>
</dbReference>
<keyword evidence="5" id="KW-1185">Reference proteome</keyword>
<dbReference type="SUPFAM" id="SSF140931">
    <property type="entry name" value="Fic-like"/>
    <property type="match status" value="1"/>
</dbReference>
<accession>A0A1I3R0X6</accession>
<dbReference type="InterPro" id="IPR003812">
    <property type="entry name" value="Fido"/>
</dbReference>
<dbReference type="PROSITE" id="PS51459">
    <property type="entry name" value="FIDO"/>
    <property type="match status" value="1"/>
</dbReference>
<dbReference type="InterPro" id="IPR036597">
    <property type="entry name" value="Fido-like_dom_sf"/>
</dbReference>
<dbReference type="PANTHER" id="PTHR13504">
    <property type="entry name" value="FIDO DOMAIN-CONTAINING PROTEIN DDB_G0283145"/>
    <property type="match status" value="1"/>
</dbReference>
<sequence length="366" mass="41971">MKYNWQHENWKNFEYDSSIIDEIVIEFALETGELKGIVNTLAEDIKQDTIIQFMIDEAIKTSEIEGEFYSRKDIMSSIKNRIGIHPSISHIKDIKARGIGELMVEVREQYNTELSENLIKHWHSLLFNNTGTILAGEYRKGNEPMVIVSGAHGREVIHYEAPPSTNVPNEMKDFVNWYNSYNIQSSDIKNTLIKTSIAHLYFETIHPFEDGNGRIGRAIAEKCLAQCLQRPLLMSLSSSIEKDKKSYYDALKNAQRTLEISKWIYFFSKTIVHAQKQAKKTIHFILNKSSFLDKNKSKLNERQLKVILKMLDKDGEGFEGGMTAKKYMSITKISKATATRDLQDLTNKNVLHVSGFGRSISYSLTI</sequence>
<evidence type="ECO:0000256" key="2">
    <source>
        <dbReference type="PIRSR" id="PIRSR640198-2"/>
    </source>
</evidence>
<feature type="domain" description="Fido" evidence="3">
    <location>
        <begin position="114"/>
        <end position="269"/>
    </location>
</feature>
<proteinExistence type="predicted"/>
<dbReference type="InterPro" id="IPR025230">
    <property type="entry name" value="DUF4172"/>
</dbReference>
<protein>
    <submittedName>
        <fullName evidence="4">Fic family protein</fullName>
    </submittedName>
</protein>
<evidence type="ECO:0000259" key="3">
    <source>
        <dbReference type="PROSITE" id="PS51459"/>
    </source>
</evidence>
<dbReference type="RefSeq" id="WP_090678803.1">
    <property type="nucleotide sequence ID" value="NZ_FORU01000007.1"/>
</dbReference>
<feature type="binding site" evidence="2">
    <location>
        <begin position="210"/>
        <end position="217"/>
    </location>
    <ligand>
        <name>ATP</name>
        <dbReference type="ChEBI" id="CHEBI:30616"/>
    </ligand>
</feature>
<dbReference type="Pfam" id="PF13776">
    <property type="entry name" value="DUF4172"/>
    <property type="match status" value="1"/>
</dbReference>
<evidence type="ECO:0000313" key="5">
    <source>
        <dbReference type="Proteomes" id="UP000243887"/>
    </source>
</evidence>
<dbReference type="Gene3D" id="1.10.10.10">
    <property type="entry name" value="Winged helix-like DNA-binding domain superfamily/Winged helix DNA-binding domain"/>
    <property type="match status" value="1"/>
</dbReference>
<feature type="binding site" evidence="2">
    <location>
        <begin position="247"/>
        <end position="248"/>
    </location>
    <ligand>
        <name>ATP</name>
        <dbReference type="ChEBI" id="CHEBI:30616"/>
    </ligand>
</feature>
<dbReference type="AlphaFoldDB" id="A0A1I3R0X6"/>
<dbReference type="Pfam" id="PF02661">
    <property type="entry name" value="Fic"/>
    <property type="match status" value="1"/>
</dbReference>
<dbReference type="Gene3D" id="1.10.3290.10">
    <property type="entry name" value="Fido-like domain"/>
    <property type="match status" value="1"/>
</dbReference>
<dbReference type="InterPro" id="IPR040198">
    <property type="entry name" value="Fido_containing"/>
</dbReference>
<dbReference type="OrthoDB" id="9814400at2"/>
<organism evidence="4 5">
    <name type="scientific">Myroides guanonis</name>
    <dbReference type="NCBI Taxonomy" id="1150112"/>
    <lineage>
        <taxon>Bacteria</taxon>
        <taxon>Pseudomonadati</taxon>
        <taxon>Bacteroidota</taxon>
        <taxon>Flavobacteriia</taxon>
        <taxon>Flavobacteriales</taxon>
        <taxon>Flavobacteriaceae</taxon>
        <taxon>Myroides</taxon>
    </lineage>
</organism>
<dbReference type="Proteomes" id="UP000243887">
    <property type="component" value="Unassembled WGS sequence"/>
</dbReference>
<keyword evidence="2" id="KW-0547">Nucleotide-binding</keyword>
<reference evidence="5" key="1">
    <citation type="submission" date="2016-10" db="EMBL/GenBank/DDBJ databases">
        <authorList>
            <person name="Varghese N."/>
            <person name="Submissions S."/>
        </authorList>
    </citation>
    <scope>NUCLEOTIDE SEQUENCE [LARGE SCALE GENOMIC DNA]</scope>
    <source>
        <strain evidence="5">DSM 26542</strain>
    </source>
</reference>
<evidence type="ECO:0000256" key="1">
    <source>
        <dbReference type="PIRSR" id="PIRSR640198-1"/>
    </source>
</evidence>
<name>A0A1I3R0X6_9FLAO</name>